<comment type="caution">
    <text evidence="2">The sequence shown here is derived from an EMBL/GenBank/DDBJ whole genome shotgun (WGS) entry which is preliminary data.</text>
</comment>
<gene>
    <name evidence="2" type="ORF">HMPREF0682_1084</name>
</gene>
<keyword evidence="1" id="KW-1133">Transmembrane helix</keyword>
<keyword evidence="1" id="KW-0472">Membrane</keyword>
<feature type="transmembrane region" description="Helical" evidence="1">
    <location>
        <begin position="20"/>
        <end position="39"/>
    </location>
</feature>
<accession>U2R1Z1</accession>
<reference evidence="2" key="1">
    <citation type="submission" date="2013-08" db="EMBL/GenBank/DDBJ databases">
        <authorList>
            <person name="Durkin A.S."/>
            <person name="Haft D.R."/>
            <person name="McCorrison J."/>
            <person name="Torralba M."/>
            <person name="Gillis M."/>
            <person name="Haft D.H."/>
            <person name="Methe B."/>
            <person name="Sutton G."/>
            <person name="Nelson K.E."/>
        </authorList>
    </citation>
    <scope>NUCLEOTIDE SEQUENCE [LARGE SCALE GENOMIC DNA]</scope>
    <source>
        <strain evidence="2">F0233</strain>
    </source>
</reference>
<dbReference type="Proteomes" id="UP000017052">
    <property type="component" value="Unassembled WGS sequence"/>
</dbReference>
<evidence type="ECO:0000313" key="2">
    <source>
        <dbReference type="EMBL" id="ERK62509.1"/>
    </source>
</evidence>
<dbReference type="EMBL" id="ACVN02000028">
    <property type="protein sequence ID" value="ERK62509.1"/>
    <property type="molecule type" value="Genomic_DNA"/>
</dbReference>
<sequence>MFSGSRHVAGGERFFANMYAARAIPLGVLAGVLPFIVFADQWPTKVLLVAAALVQVVDAVIGAGKREWGMTGGAAAAVVVHGLTAWLI</sequence>
<feature type="transmembrane region" description="Helical" evidence="1">
    <location>
        <begin position="46"/>
        <end position="64"/>
    </location>
</feature>
<proteinExistence type="predicted"/>
<name>U2R1Z1_9ACTN</name>
<feature type="transmembrane region" description="Helical" evidence="1">
    <location>
        <begin position="70"/>
        <end position="87"/>
    </location>
</feature>
<dbReference type="OrthoDB" id="3700602at2"/>
<evidence type="ECO:0000256" key="1">
    <source>
        <dbReference type="SAM" id="Phobius"/>
    </source>
</evidence>
<evidence type="ECO:0000313" key="3">
    <source>
        <dbReference type="Proteomes" id="UP000017052"/>
    </source>
</evidence>
<protein>
    <submittedName>
        <fullName evidence="2">Uncharacterized protein</fullName>
    </submittedName>
</protein>
<organism evidence="2 3">
    <name type="scientific">Propionibacterium acidifaciens F0233</name>
    <dbReference type="NCBI Taxonomy" id="553198"/>
    <lineage>
        <taxon>Bacteria</taxon>
        <taxon>Bacillati</taxon>
        <taxon>Actinomycetota</taxon>
        <taxon>Actinomycetes</taxon>
        <taxon>Propionibacteriales</taxon>
        <taxon>Propionibacteriaceae</taxon>
        <taxon>Propionibacterium</taxon>
    </lineage>
</organism>
<keyword evidence="1" id="KW-0812">Transmembrane</keyword>
<keyword evidence="3" id="KW-1185">Reference proteome</keyword>
<dbReference type="AlphaFoldDB" id="U2R1Z1"/>